<organism evidence="1 2">
    <name type="scientific">Gemmata massiliana</name>
    <dbReference type="NCBI Taxonomy" id="1210884"/>
    <lineage>
        <taxon>Bacteria</taxon>
        <taxon>Pseudomonadati</taxon>
        <taxon>Planctomycetota</taxon>
        <taxon>Planctomycetia</taxon>
        <taxon>Gemmatales</taxon>
        <taxon>Gemmataceae</taxon>
        <taxon>Gemmata</taxon>
    </lineage>
</organism>
<evidence type="ECO:0000313" key="1">
    <source>
        <dbReference type="EMBL" id="VTS02343.1"/>
    </source>
</evidence>
<name>A0A6P2DIE4_9BACT</name>
<proteinExistence type="predicted"/>
<dbReference type="KEGG" id="gms:SOIL9_75480"/>
<sequence length="77" mass="8331">MSIDKSLKRKAGMSRQRCVLTRAERIAKMLENGKFGTDSSPYGLPKTRVQKVALKKKVKKEAAEGDAAPVAGKGGKK</sequence>
<protein>
    <recommendedName>
        <fullName evidence="3">Small basic protein</fullName>
    </recommendedName>
</protein>
<reference evidence="1 2" key="1">
    <citation type="submission" date="2019-05" db="EMBL/GenBank/DDBJ databases">
        <authorList>
            <consortium name="Science for Life Laboratories"/>
        </authorList>
    </citation>
    <scope>NUCLEOTIDE SEQUENCE [LARGE SCALE GENOMIC DNA]</scope>
    <source>
        <strain evidence="1">Soil9</strain>
    </source>
</reference>
<dbReference type="Proteomes" id="UP000464178">
    <property type="component" value="Chromosome"/>
</dbReference>
<dbReference type="InterPro" id="IPR026405">
    <property type="entry name" value="Chlam/Ver/Plancto_rRNA"/>
</dbReference>
<dbReference type="RefSeq" id="WP_162672712.1">
    <property type="nucleotide sequence ID" value="NZ_LR593886.1"/>
</dbReference>
<evidence type="ECO:0008006" key="3">
    <source>
        <dbReference type="Google" id="ProtNLM"/>
    </source>
</evidence>
<keyword evidence="2" id="KW-1185">Reference proteome</keyword>
<dbReference type="NCBIfam" id="TIGR04137">
    <property type="entry name" value="Chlam_Ver_rRNA"/>
    <property type="match status" value="1"/>
</dbReference>
<gene>
    <name evidence="1" type="ORF">SOIL9_75480</name>
</gene>
<dbReference type="AlphaFoldDB" id="A0A6P2DIE4"/>
<evidence type="ECO:0000313" key="2">
    <source>
        <dbReference type="Proteomes" id="UP000464178"/>
    </source>
</evidence>
<accession>A0A6P2DIE4</accession>
<dbReference type="EMBL" id="LR593886">
    <property type="protein sequence ID" value="VTS02343.1"/>
    <property type="molecule type" value="Genomic_DNA"/>
</dbReference>